<accession>A0A6B0UA24</accession>
<dbReference type="AlphaFoldDB" id="A0A6B0UA24"/>
<dbReference type="EMBL" id="GIFC01003382">
    <property type="protein sequence ID" value="MXU85465.1"/>
    <property type="molecule type" value="Transcribed_RNA"/>
</dbReference>
<name>A0A6B0UA24_IXORI</name>
<organism evidence="1">
    <name type="scientific">Ixodes ricinus</name>
    <name type="common">Common tick</name>
    <name type="synonym">Acarus ricinus</name>
    <dbReference type="NCBI Taxonomy" id="34613"/>
    <lineage>
        <taxon>Eukaryota</taxon>
        <taxon>Metazoa</taxon>
        <taxon>Ecdysozoa</taxon>
        <taxon>Arthropoda</taxon>
        <taxon>Chelicerata</taxon>
        <taxon>Arachnida</taxon>
        <taxon>Acari</taxon>
        <taxon>Parasitiformes</taxon>
        <taxon>Ixodida</taxon>
        <taxon>Ixodoidea</taxon>
        <taxon>Ixodidae</taxon>
        <taxon>Ixodinae</taxon>
        <taxon>Ixodes</taxon>
    </lineage>
</organism>
<evidence type="ECO:0000313" key="1">
    <source>
        <dbReference type="EMBL" id="MXU85465.1"/>
    </source>
</evidence>
<proteinExistence type="predicted"/>
<protein>
    <submittedName>
        <fullName evidence="1">Uncharacterized protein</fullName>
    </submittedName>
</protein>
<sequence>MMPVGLPCACWQWNTSLGLGTFLEWGSVAVPFPPPAGDAGEPPLAVGECPAETPSVSPSTKVCDVESESRFFLPKSGMVHHVGHVT</sequence>
<reference evidence="1" key="1">
    <citation type="submission" date="2019-12" db="EMBL/GenBank/DDBJ databases">
        <title>An insight into the sialome of adult female Ixodes ricinus ticks feeding for 6 days.</title>
        <authorList>
            <person name="Perner J."/>
            <person name="Ribeiro J.M.C."/>
        </authorList>
    </citation>
    <scope>NUCLEOTIDE SEQUENCE</scope>
    <source>
        <strain evidence="1">Semi-engorged</strain>
        <tissue evidence="1">Salivary glands</tissue>
    </source>
</reference>